<evidence type="ECO:0000256" key="4">
    <source>
        <dbReference type="ARBA" id="ARBA00022777"/>
    </source>
</evidence>
<proteinExistence type="inferred from homology"/>
<dbReference type="EC" id="2.7.11.32" evidence="5"/>
<dbReference type="EMBL" id="PVTO01000005">
    <property type="protein sequence ID" value="PRY83276.1"/>
    <property type="molecule type" value="Genomic_DNA"/>
</dbReference>
<dbReference type="RefSeq" id="WP_106191745.1">
    <property type="nucleotide sequence ID" value="NZ_PVTO01000005.1"/>
</dbReference>
<feature type="binding site" evidence="5">
    <location>
        <begin position="152"/>
        <end position="159"/>
    </location>
    <ligand>
        <name>ADP</name>
        <dbReference type="ChEBI" id="CHEBI:456216"/>
    </ligand>
</feature>
<sequence length="269" mass="30381">MSKESAATIFVLSDSVGGTASNIFYAARAQFPDTLFDLKNFPFVRQEDQIITILEKAKEADAIVLHTFVDPALVDIIEEFCTRESLTCFDIINPLINELTLRSNALPTHKPGAMHKLDEKYFDRIGALEFAVRFDDGKDPKGFLEADIVILGISRTSKTPLSIFLANQNYKVANLPLLPESKLPDEIWQVDPSKIVGLTNDEEMLSNIRKERMLSYGMEAETPYSDRNRIRKEIRYADEIYKKLNCQIINVATKSIEETSAIIINSLNV</sequence>
<keyword evidence="3 5" id="KW-0547">Nucleotide-binding</keyword>
<keyword evidence="2 5" id="KW-0808">Transferase</keyword>
<keyword evidence="4 5" id="KW-0418">Kinase</keyword>
<keyword evidence="1 5" id="KW-0723">Serine/threonine-protein kinase</keyword>
<evidence type="ECO:0000313" key="6">
    <source>
        <dbReference type="EMBL" id="PRY83276.1"/>
    </source>
</evidence>
<dbReference type="InterPro" id="IPR026565">
    <property type="entry name" value="PPDK_reg"/>
</dbReference>
<dbReference type="Pfam" id="PF03618">
    <property type="entry name" value="Kinase-PPPase"/>
    <property type="match status" value="1"/>
</dbReference>
<dbReference type="AlphaFoldDB" id="A0A2T0W9H0"/>
<dbReference type="NCBIfam" id="NF003742">
    <property type="entry name" value="PRK05339.1"/>
    <property type="match status" value="1"/>
</dbReference>
<evidence type="ECO:0000256" key="3">
    <source>
        <dbReference type="ARBA" id="ARBA00022741"/>
    </source>
</evidence>
<dbReference type="GO" id="GO:0004674">
    <property type="term" value="F:protein serine/threonine kinase activity"/>
    <property type="evidence" value="ECO:0007669"/>
    <property type="project" value="UniProtKB-UniRule"/>
</dbReference>
<dbReference type="Proteomes" id="UP000238205">
    <property type="component" value="Unassembled WGS sequence"/>
</dbReference>
<protein>
    <recommendedName>
        <fullName evidence="5">Putative pyruvate, phosphate dikinase regulatory protein</fullName>
        <shortName evidence="5">PPDK regulatory protein</shortName>
        <ecNumber evidence="5">2.7.11.32</ecNumber>
        <ecNumber evidence="5">2.7.4.27</ecNumber>
    </recommendedName>
</protein>
<keyword evidence="7" id="KW-1185">Reference proteome</keyword>
<name>A0A2T0W9H0_9LACT</name>
<gene>
    <name evidence="6" type="ORF">CLV38_10556</name>
</gene>
<evidence type="ECO:0000256" key="5">
    <source>
        <dbReference type="HAMAP-Rule" id="MF_00921"/>
    </source>
</evidence>
<dbReference type="InterPro" id="IPR005177">
    <property type="entry name" value="Kinase-pyrophosphorylase"/>
</dbReference>
<comment type="catalytic activity">
    <reaction evidence="5">
        <text>N(tele)-phospho-L-histidyl/L-threonyl-[pyruvate, phosphate dikinase] + ADP = N(tele)-phospho-L-histidyl/O-phospho-L-threonyl-[pyruvate, phosphate dikinase] + AMP + H(+)</text>
        <dbReference type="Rhea" id="RHEA:43692"/>
        <dbReference type="Rhea" id="RHEA-COMP:10650"/>
        <dbReference type="Rhea" id="RHEA-COMP:10651"/>
        <dbReference type="ChEBI" id="CHEBI:15378"/>
        <dbReference type="ChEBI" id="CHEBI:30013"/>
        <dbReference type="ChEBI" id="CHEBI:61977"/>
        <dbReference type="ChEBI" id="CHEBI:83586"/>
        <dbReference type="ChEBI" id="CHEBI:456215"/>
        <dbReference type="ChEBI" id="CHEBI:456216"/>
        <dbReference type="EC" id="2.7.11.32"/>
    </reaction>
</comment>
<comment type="similarity">
    <text evidence="5">Belongs to the pyruvate, phosphate/water dikinase regulatory protein family. PDRP subfamily.</text>
</comment>
<evidence type="ECO:0000256" key="1">
    <source>
        <dbReference type="ARBA" id="ARBA00022527"/>
    </source>
</evidence>
<dbReference type="HAMAP" id="MF_00921">
    <property type="entry name" value="PDRP"/>
    <property type="match status" value="1"/>
</dbReference>
<comment type="caution">
    <text evidence="6">The sequence shown here is derived from an EMBL/GenBank/DDBJ whole genome shotgun (WGS) entry which is preliminary data.</text>
</comment>
<dbReference type="EC" id="2.7.4.27" evidence="5"/>
<comment type="function">
    <text evidence="5">Bifunctional serine/threonine kinase and phosphorylase involved in the regulation of the pyruvate, phosphate dikinase (PPDK) by catalyzing its phosphorylation/dephosphorylation.</text>
</comment>
<dbReference type="GO" id="GO:0005524">
    <property type="term" value="F:ATP binding"/>
    <property type="evidence" value="ECO:0007669"/>
    <property type="project" value="InterPro"/>
</dbReference>
<reference evidence="6 7" key="1">
    <citation type="submission" date="2018-03" db="EMBL/GenBank/DDBJ databases">
        <title>Genomic Encyclopedia of Archaeal and Bacterial Type Strains, Phase II (KMG-II): from individual species to whole genera.</title>
        <authorList>
            <person name="Goeker M."/>
        </authorList>
    </citation>
    <scope>NUCLEOTIDE SEQUENCE [LARGE SCALE GENOMIC DNA]</scope>
    <source>
        <strain evidence="6 7">DSM 13175</strain>
    </source>
</reference>
<organism evidence="6 7">
    <name type="scientific">Alkalibacterium olivapovliticus</name>
    <dbReference type="NCBI Taxonomy" id="99907"/>
    <lineage>
        <taxon>Bacteria</taxon>
        <taxon>Bacillati</taxon>
        <taxon>Bacillota</taxon>
        <taxon>Bacilli</taxon>
        <taxon>Lactobacillales</taxon>
        <taxon>Carnobacteriaceae</taxon>
        <taxon>Alkalibacterium</taxon>
    </lineage>
</organism>
<evidence type="ECO:0000313" key="7">
    <source>
        <dbReference type="Proteomes" id="UP000238205"/>
    </source>
</evidence>
<dbReference type="PANTHER" id="PTHR31756:SF3">
    <property type="entry name" value="PYRUVATE, PHOSPHATE DIKINASE REGULATORY PROTEIN 1, CHLOROPLASTIC"/>
    <property type="match status" value="1"/>
</dbReference>
<evidence type="ECO:0000256" key="2">
    <source>
        <dbReference type="ARBA" id="ARBA00022679"/>
    </source>
</evidence>
<dbReference type="GO" id="GO:0043531">
    <property type="term" value="F:ADP binding"/>
    <property type="evidence" value="ECO:0007669"/>
    <property type="project" value="UniProtKB-UniRule"/>
</dbReference>
<comment type="catalytic activity">
    <reaction evidence="5">
        <text>N(tele)-phospho-L-histidyl/O-phospho-L-threonyl-[pyruvate, phosphate dikinase] + phosphate + H(+) = N(tele)-phospho-L-histidyl/L-threonyl-[pyruvate, phosphate dikinase] + diphosphate</text>
        <dbReference type="Rhea" id="RHEA:43696"/>
        <dbReference type="Rhea" id="RHEA-COMP:10650"/>
        <dbReference type="Rhea" id="RHEA-COMP:10651"/>
        <dbReference type="ChEBI" id="CHEBI:15378"/>
        <dbReference type="ChEBI" id="CHEBI:30013"/>
        <dbReference type="ChEBI" id="CHEBI:33019"/>
        <dbReference type="ChEBI" id="CHEBI:43474"/>
        <dbReference type="ChEBI" id="CHEBI:61977"/>
        <dbReference type="ChEBI" id="CHEBI:83586"/>
        <dbReference type="EC" id="2.7.4.27"/>
    </reaction>
</comment>
<dbReference type="GO" id="GO:0016776">
    <property type="term" value="F:phosphotransferase activity, phosphate group as acceptor"/>
    <property type="evidence" value="ECO:0007669"/>
    <property type="project" value="UniProtKB-UniRule"/>
</dbReference>
<dbReference type="PANTHER" id="PTHR31756">
    <property type="entry name" value="PYRUVATE, PHOSPHATE DIKINASE REGULATORY PROTEIN 1, CHLOROPLASTIC"/>
    <property type="match status" value="1"/>
</dbReference>
<dbReference type="OrthoDB" id="9782201at2"/>
<accession>A0A2T0W9H0</accession>